<dbReference type="WBParaSite" id="PSAMB.scaffold129size102621.g2383.t1">
    <property type="protein sequence ID" value="PSAMB.scaffold129size102621.g2383.t1"/>
    <property type="gene ID" value="PSAMB.scaffold129size102621.g2383"/>
</dbReference>
<dbReference type="AlphaFoldDB" id="A0A914UXM0"/>
<proteinExistence type="predicted"/>
<dbReference type="Proteomes" id="UP000887566">
    <property type="component" value="Unplaced"/>
</dbReference>
<evidence type="ECO:0000313" key="2">
    <source>
        <dbReference type="Proteomes" id="UP000887566"/>
    </source>
</evidence>
<keyword evidence="2" id="KW-1185">Reference proteome</keyword>
<evidence type="ECO:0000313" key="3">
    <source>
        <dbReference type="WBParaSite" id="PSAMB.scaffold129size102621.g2383.t1"/>
    </source>
</evidence>
<protein>
    <submittedName>
        <fullName evidence="3">Uncharacterized protein</fullName>
    </submittedName>
</protein>
<organism evidence="2 3">
    <name type="scientific">Plectus sambesii</name>
    <dbReference type="NCBI Taxonomy" id="2011161"/>
    <lineage>
        <taxon>Eukaryota</taxon>
        <taxon>Metazoa</taxon>
        <taxon>Ecdysozoa</taxon>
        <taxon>Nematoda</taxon>
        <taxon>Chromadorea</taxon>
        <taxon>Plectida</taxon>
        <taxon>Plectina</taxon>
        <taxon>Plectoidea</taxon>
        <taxon>Plectidae</taxon>
        <taxon>Plectus</taxon>
    </lineage>
</organism>
<feature type="region of interest" description="Disordered" evidence="1">
    <location>
        <begin position="86"/>
        <end position="134"/>
    </location>
</feature>
<accession>A0A914UXM0</accession>
<feature type="compositionally biased region" description="Pro residues" evidence="1">
    <location>
        <begin position="95"/>
        <end position="109"/>
    </location>
</feature>
<feature type="region of interest" description="Disordered" evidence="1">
    <location>
        <begin position="50"/>
        <end position="71"/>
    </location>
</feature>
<reference evidence="3" key="1">
    <citation type="submission" date="2022-11" db="UniProtKB">
        <authorList>
            <consortium name="WormBaseParasite"/>
        </authorList>
    </citation>
    <scope>IDENTIFICATION</scope>
</reference>
<evidence type="ECO:0000256" key="1">
    <source>
        <dbReference type="SAM" id="MobiDB-lite"/>
    </source>
</evidence>
<name>A0A914UXM0_9BILA</name>
<feature type="compositionally biased region" description="Low complexity" evidence="1">
    <location>
        <begin position="110"/>
        <end position="125"/>
    </location>
</feature>
<sequence>MEAKLHRPLLPLLIMRRLQHQCQLQPTKKLQPPLRLLQLQLTRLKLLQKLRQRQPPTRPPQLPQPVNTKKEKKLLLLLMRLPQPQLTRPLQLLKPPQPQLTRPPQPLKLPQPQFTRPPQNQQQPPRSKPAVMLV</sequence>